<dbReference type="EMBL" id="AM452042">
    <property type="protein sequence ID" value="CAN80951.1"/>
    <property type="molecule type" value="Genomic_DNA"/>
</dbReference>
<protein>
    <submittedName>
        <fullName evidence="2">Uncharacterized protein</fullName>
    </submittedName>
</protein>
<accession>A5BA88</accession>
<proteinExistence type="predicted"/>
<dbReference type="AlphaFoldDB" id="A5BA88"/>
<reference evidence="2" key="1">
    <citation type="journal article" date="2007" name="PLoS ONE">
        <title>The first genome sequence of an elite grapevine cultivar (Pinot noir Vitis vinifera L.): coping with a highly heterozygous genome.</title>
        <authorList>
            <person name="Velasco R."/>
            <person name="Zharkikh A."/>
            <person name="Troggio M."/>
            <person name="Cartwright D.A."/>
            <person name="Cestaro A."/>
            <person name="Pruss D."/>
            <person name="Pindo M."/>
            <person name="FitzGerald L.M."/>
            <person name="Vezzulli S."/>
            <person name="Reid J."/>
            <person name="Malacarne G."/>
            <person name="Iliev D."/>
            <person name="Coppola G."/>
            <person name="Wardell B."/>
            <person name="Micheletti D."/>
            <person name="Macalma T."/>
            <person name="Facci M."/>
            <person name="Mitchell J.T."/>
            <person name="Perazzolli M."/>
            <person name="Eldredge G."/>
            <person name="Gatto P."/>
            <person name="Oyzerski R."/>
            <person name="Moretto M."/>
            <person name="Gutin N."/>
            <person name="Stefanini M."/>
            <person name="Chen Y."/>
            <person name="Segala C."/>
            <person name="Davenport C."/>
            <person name="Dematte L."/>
            <person name="Mraz A."/>
            <person name="Battilana J."/>
            <person name="Stormo K."/>
            <person name="Costa F."/>
            <person name="Tao Q."/>
            <person name="Si-Ammour A."/>
            <person name="Harkins T."/>
            <person name="Lackey A."/>
            <person name="Perbost C."/>
            <person name="Taillon B."/>
            <person name="Stella A."/>
            <person name="Solovyev V."/>
            <person name="Fawcett J.A."/>
            <person name="Sterck L."/>
            <person name="Vandepoele K."/>
            <person name="Grando S.M."/>
            <person name="Toppo S."/>
            <person name="Moser C."/>
            <person name="Lanchbury J."/>
            <person name="Bogden R."/>
            <person name="Skolnick M."/>
            <person name="Sgaramella V."/>
            <person name="Bhatnagar S.K."/>
            <person name="Fontana P."/>
            <person name="Gutin A."/>
            <person name="Van de Peer Y."/>
            <person name="Salamini F."/>
            <person name="Viola R."/>
        </authorList>
    </citation>
    <scope>NUCLEOTIDE SEQUENCE</scope>
</reference>
<gene>
    <name evidence="2" type="ORF">VITISV_016702</name>
</gene>
<organism evidence="2">
    <name type="scientific">Vitis vinifera</name>
    <name type="common">Grape</name>
    <dbReference type="NCBI Taxonomy" id="29760"/>
    <lineage>
        <taxon>Eukaryota</taxon>
        <taxon>Viridiplantae</taxon>
        <taxon>Streptophyta</taxon>
        <taxon>Embryophyta</taxon>
        <taxon>Tracheophyta</taxon>
        <taxon>Spermatophyta</taxon>
        <taxon>Magnoliopsida</taxon>
        <taxon>eudicotyledons</taxon>
        <taxon>Gunneridae</taxon>
        <taxon>Pentapetalae</taxon>
        <taxon>rosids</taxon>
        <taxon>Vitales</taxon>
        <taxon>Vitaceae</taxon>
        <taxon>Viteae</taxon>
        <taxon>Vitis</taxon>
    </lineage>
</organism>
<sequence length="337" mass="37520">MSAEQNSGCETFGWNVRCHTLARIAIRSNSIRILQEDTRRAPLSGLPQGEAHGTRDHHTPNDSISYPDMLSGSLAKVHKPCYVIPTACHSPHSAAIRCFGIQSHQHSLLGVQTHHRFSASAFRAITIFSFGVQSHHRSQFDVQSHHHLQFWRSEPSSSSVPAFRAISIFSPAFRATFQALRAFFGTPNYHIFIPFSARSHDLSLAFRVTLSVRRSKSIFLSFGVQSHLSHSFRHSMPPSLFSLAFKAIVHIRSGTLSPYLSRVLTFKVISPHSYHSELESLAFMFIGIAHLAFMVPSPINVVYSAIVAVASLSIASSMVEAPWLKMTPKWKTSFVGD</sequence>
<evidence type="ECO:0000256" key="1">
    <source>
        <dbReference type="SAM" id="MobiDB-lite"/>
    </source>
</evidence>
<name>A5BA88_VITVI</name>
<feature type="region of interest" description="Disordered" evidence="1">
    <location>
        <begin position="40"/>
        <end position="65"/>
    </location>
</feature>
<evidence type="ECO:0000313" key="2">
    <source>
        <dbReference type="EMBL" id="CAN80951.1"/>
    </source>
</evidence>